<feature type="compositionally biased region" description="Basic and acidic residues" evidence="1">
    <location>
        <begin position="24"/>
        <end position="34"/>
    </location>
</feature>
<sequence length="257" mass="29352">MIGLIIALLAAVFTAKLAKRKEKRKNDELLRKEEEDSSEGSSVLHSLSINATKTRNKNQPNLFKQEANQYSAFRRESGSIATIFTSSRQDTLTESEAEEDEKPYFDVVTNNYLQRTLTNETMVNPSEDDGESVLIDVDWKKGKSQLSPTYTRDSNFVIPKFKNNVKIGDKSPSGADKRNTIIGTKLKSFLKRKTVKQYEEDKKLKTERRKERKKARSAKKESGKEELKFIYSPQDITRISVENSKKIWNLLNGSDSS</sequence>
<accession>A0A9P8AI38</accession>
<feature type="compositionally biased region" description="Basic residues" evidence="1">
    <location>
        <begin position="205"/>
        <end position="217"/>
    </location>
</feature>
<organism evidence="3 4">
    <name type="scientific">Scheffersomyces spartinae</name>
    <dbReference type="NCBI Taxonomy" id="45513"/>
    <lineage>
        <taxon>Eukaryota</taxon>
        <taxon>Fungi</taxon>
        <taxon>Dikarya</taxon>
        <taxon>Ascomycota</taxon>
        <taxon>Saccharomycotina</taxon>
        <taxon>Pichiomycetes</taxon>
        <taxon>Debaryomycetaceae</taxon>
        <taxon>Scheffersomyces</taxon>
    </lineage>
</organism>
<dbReference type="Proteomes" id="UP000790833">
    <property type="component" value="Unassembled WGS sequence"/>
</dbReference>
<reference evidence="3" key="1">
    <citation type="submission" date="2021-03" db="EMBL/GenBank/DDBJ databases">
        <authorList>
            <person name="Palmer J.M."/>
        </authorList>
    </citation>
    <scope>NUCLEOTIDE SEQUENCE</scope>
    <source>
        <strain evidence="3">ARV_011</strain>
    </source>
</reference>
<gene>
    <name evidence="3" type="ORF">KQ657_000872</name>
</gene>
<protein>
    <submittedName>
        <fullName evidence="3">Uncharacterized protein</fullName>
    </submittedName>
</protein>
<dbReference type="RefSeq" id="XP_043049001.1">
    <property type="nucleotide sequence ID" value="XM_043191694.1"/>
</dbReference>
<dbReference type="EMBL" id="JAHMUF010000012">
    <property type="protein sequence ID" value="KAG7193453.1"/>
    <property type="molecule type" value="Genomic_DNA"/>
</dbReference>
<keyword evidence="4" id="KW-1185">Reference proteome</keyword>
<dbReference type="GeneID" id="66114246"/>
<proteinExistence type="predicted"/>
<feature type="compositionally biased region" description="Low complexity" evidence="1">
    <location>
        <begin position="39"/>
        <end position="48"/>
    </location>
</feature>
<feature type="compositionally biased region" description="Polar residues" evidence="1">
    <location>
        <begin position="49"/>
        <end position="63"/>
    </location>
</feature>
<evidence type="ECO:0000256" key="2">
    <source>
        <dbReference type="SAM" id="SignalP"/>
    </source>
</evidence>
<feature type="region of interest" description="Disordered" evidence="1">
    <location>
        <begin position="200"/>
        <end position="224"/>
    </location>
</feature>
<evidence type="ECO:0000313" key="4">
    <source>
        <dbReference type="Proteomes" id="UP000790833"/>
    </source>
</evidence>
<comment type="caution">
    <text evidence="3">The sequence shown here is derived from an EMBL/GenBank/DDBJ whole genome shotgun (WGS) entry which is preliminary data.</text>
</comment>
<dbReference type="AlphaFoldDB" id="A0A9P8AI38"/>
<feature type="signal peptide" evidence="2">
    <location>
        <begin position="1"/>
        <end position="18"/>
    </location>
</feature>
<feature type="region of interest" description="Disordered" evidence="1">
    <location>
        <begin position="24"/>
        <end position="63"/>
    </location>
</feature>
<keyword evidence="2" id="KW-0732">Signal</keyword>
<evidence type="ECO:0000256" key="1">
    <source>
        <dbReference type="SAM" id="MobiDB-lite"/>
    </source>
</evidence>
<feature type="chain" id="PRO_5040516334" evidence="2">
    <location>
        <begin position="19"/>
        <end position="257"/>
    </location>
</feature>
<evidence type="ECO:0000313" key="3">
    <source>
        <dbReference type="EMBL" id="KAG7193453.1"/>
    </source>
</evidence>
<name>A0A9P8AI38_9ASCO</name>